<reference evidence="10 11" key="1">
    <citation type="journal article" date="2006" name="Science">
        <title>The genome of black cottonwood, Populus trichocarpa (Torr. &amp; Gray).</title>
        <authorList>
            <person name="Tuskan G.A."/>
            <person name="Difazio S."/>
            <person name="Jansson S."/>
            <person name="Bohlmann J."/>
            <person name="Grigoriev I."/>
            <person name="Hellsten U."/>
            <person name="Putnam N."/>
            <person name="Ralph S."/>
            <person name="Rombauts S."/>
            <person name="Salamov A."/>
            <person name="Schein J."/>
            <person name="Sterck L."/>
            <person name="Aerts A."/>
            <person name="Bhalerao R.R."/>
            <person name="Bhalerao R.P."/>
            <person name="Blaudez D."/>
            <person name="Boerjan W."/>
            <person name="Brun A."/>
            <person name="Brunner A."/>
            <person name="Busov V."/>
            <person name="Campbell M."/>
            <person name="Carlson J."/>
            <person name="Chalot M."/>
            <person name="Chapman J."/>
            <person name="Chen G.L."/>
            <person name="Cooper D."/>
            <person name="Coutinho P.M."/>
            <person name="Couturier J."/>
            <person name="Covert S."/>
            <person name="Cronk Q."/>
            <person name="Cunningham R."/>
            <person name="Davis J."/>
            <person name="Degroeve S."/>
            <person name="Dejardin A."/>
            <person name="Depamphilis C."/>
            <person name="Detter J."/>
            <person name="Dirks B."/>
            <person name="Dubchak I."/>
            <person name="Duplessis S."/>
            <person name="Ehlting J."/>
            <person name="Ellis B."/>
            <person name="Gendler K."/>
            <person name="Goodstein D."/>
            <person name="Gribskov M."/>
            <person name="Grimwood J."/>
            <person name="Groover A."/>
            <person name="Gunter L."/>
            <person name="Hamberger B."/>
            <person name="Heinze B."/>
            <person name="Helariutta Y."/>
            <person name="Henrissat B."/>
            <person name="Holligan D."/>
            <person name="Holt R."/>
            <person name="Huang W."/>
            <person name="Islam-Faridi N."/>
            <person name="Jones S."/>
            <person name="Jones-Rhoades M."/>
            <person name="Jorgensen R."/>
            <person name="Joshi C."/>
            <person name="Kangasjarvi J."/>
            <person name="Karlsson J."/>
            <person name="Kelleher C."/>
            <person name="Kirkpatrick R."/>
            <person name="Kirst M."/>
            <person name="Kohler A."/>
            <person name="Kalluri U."/>
            <person name="Larimer F."/>
            <person name="Leebens-Mack J."/>
            <person name="Leple J.C."/>
            <person name="Locascio P."/>
            <person name="Lou Y."/>
            <person name="Lucas S."/>
            <person name="Martin F."/>
            <person name="Montanini B."/>
            <person name="Napoli C."/>
            <person name="Nelson D.R."/>
            <person name="Nelson C."/>
            <person name="Nieminen K."/>
            <person name="Nilsson O."/>
            <person name="Pereda V."/>
            <person name="Peter G."/>
            <person name="Philippe R."/>
            <person name="Pilate G."/>
            <person name="Poliakov A."/>
            <person name="Razumovskaya J."/>
            <person name="Richardson P."/>
            <person name="Rinaldi C."/>
            <person name="Ritland K."/>
            <person name="Rouze P."/>
            <person name="Ryaboy D."/>
            <person name="Schmutz J."/>
            <person name="Schrader J."/>
            <person name="Segerman B."/>
            <person name="Shin H."/>
            <person name="Siddiqui A."/>
            <person name="Sterky F."/>
            <person name="Terry A."/>
            <person name="Tsai C.J."/>
            <person name="Uberbacher E."/>
            <person name="Unneberg P."/>
            <person name="Vahala J."/>
            <person name="Wall K."/>
            <person name="Wessler S."/>
            <person name="Yang G."/>
            <person name="Yin T."/>
            <person name="Douglas C."/>
            <person name="Marra M."/>
            <person name="Sandberg G."/>
            <person name="Van de Peer Y."/>
            <person name="Rokhsar D."/>
        </authorList>
    </citation>
    <scope>NUCLEOTIDE SEQUENCE [LARGE SCALE GENOMIC DNA]</scope>
    <source>
        <strain evidence="11">cv. Nisqually</strain>
    </source>
</reference>
<dbReference type="STRING" id="3694.U5FEP6"/>
<dbReference type="InParanoid" id="U5FEP6"/>
<evidence type="ECO:0000256" key="5">
    <source>
        <dbReference type="ARBA" id="ARBA00022692"/>
    </source>
</evidence>
<keyword evidence="11" id="KW-1185">Reference proteome</keyword>
<comment type="subcellular location">
    <subcellularLocation>
        <location evidence="1">Membrane</location>
        <topology evidence="1">Multi-pass membrane protein</topology>
    </subcellularLocation>
</comment>
<dbReference type="InterPro" id="IPR000932">
    <property type="entry name" value="PS_antenna-like"/>
</dbReference>
<evidence type="ECO:0000256" key="2">
    <source>
        <dbReference type="ARBA" id="ARBA00022494"/>
    </source>
</evidence>
<proteinExistence type="predicted"/>
<dbReference type="GO" id="GO:0009523">
    <property type="term" value="C:photosystem II"/>
    <property type="evidence" value="ECO:0007669"/>
    <property type="project" value="UniProtKB-KW"/>
</dbReference>
<keyword evidence="8" id="KW-0472">Membrane</keyword>
<keyword evidence="6" id="KW-1133">Transmembrane helix</keyword>
<organism evidence="10 11">
    <name type="scientific">Populus trichocarpa</name>
    <name type="common">Western balsam poplar</name>
    <name type="synonym">Populus balsamifera subsp. trichocarpa</name>
    <dbReference type="NCBI Taxonomy" id="3694"/>
    <lineage>
        <taxon>Eukaryota</taxon>
        <taxon>Viridiplantae</taxon>
        <taxon>Streptophyta</taxon>
        <taxon>Embryophyta</taxon>
        <taxon>Tracheophyta</taxon>
        <taxon>Spermatophyta</taxon>
        <taxon>Magnoliopsida</taxon>
        <taxon>eudicotyledons</taxon>
        <taxon>Gunneridae</taxon>
        <taxon>Pentapetalae</taxon>
        <taxon>rosids</taxon>
        <taxon>fabids</taxon>
        <taxon>Malpighiales</taxon>
        <taxon>Salicaceae</taxon>
        <taxon>Saliceae</taxon>
        <taxon>Populus</taxon>
    </lineage>
</organism>
<feature type="non-terminal residue" evidence="10">
    <location>
        <position position="1"/>
    </location>
</feature>
<keyword evidence="2" id="KW-0148">Chlorophyll</keyword>
<dbReference type="GO" id="GO:0016168">
    <property type="term" value="F:chlorophyll binding"/>
    <property type="evidence" value="ECO:0007669"/>
    <property type="project" value="UniProtKB-KW"/>
</dbReference>
<evidence type="ECO:0000256" key="7">
    <source>
        <dbReference type="ARBA" id="ARBA00022991"/>
    </source>
</evidence>
<dbReference type="GO" id="GO:0009767">
    <property type="term" value="P:photosynthetic electron transport chain"/>
    <property type="evidence" value="ECO:0007669"/>
    <property type="project" value="InterPro"/>
</dbReference>
<sequence>WSITGGTITNPSIWNHKSVAGVHIVFSCLRLLAVIWYWDLEIFCDEHTGKPSDPIWNIHSCKNVFQWLTSGIYQRSILKPNPHKKRSVL</sequence>
<dbReference type="SUPFAM" id="SSF161077">
    <property type="entry name" value="Photosystem II antenna protein-like"/>
    <property type="match status" value="1"/>
</dbReference>
<evidence type="ECO:0000256" key="4">
    <source>
        <dbReference type="ARBA" id="ARBA00022640"/>
    </source>
</evidence>
<keyword evidence="5" id="KW-0812">Transmembrane</keyword>
<accession>U5FEP6</accession>
<evidence type="ECO:0000256" key="8">
    <source>
        <dbReference type="ARBA" id="ARBA00023136"/>
    </source>
</evidence>
<evidence type="ECO:0000256" key="3">
    <source>
        <dbReference type="ARBA" id="ARBA00022531"/>
    </source>
</evidence>
<dbReference type="AlphaFoldDB" id="U5FEP6"/>
<keyword evidence="7" id="KW-0157">Chromophore</keyword>
<dbReference type="HOGENOM" id="CLU_2461359_0_0_1"/>
<dbReference type="InterPro" id="IPR036001">
    <property type="entry name" value="PS_II_antenna-like_sf"/>
</dbReference>
<evidence type="ECO:0000313" key="10">
    <source>
        <dbReference type="EMBL" id="PNS90450.1"/>
    </source>
</evidence>
<dbReference type="EMBL" id="CM009308">
    <property type="protein sequence ID" value="PNS90450.1"/>
    <property type="molecule type" value="Genomic_DNA"/>
</dbReference>
<dbReference type="Pfam" id="PF00421">
    <property type="entry name" value="PSII"/>
    <property type="match status" value="1"/>
</dbReference>
<protein>
    <submittedName>
        <fullName evidence="10">Uncharacterized protein</fullName>
    </submittedName>
</protein>
<name>U5FEP6_POPTR</name>
<gene>
    <name evidence="10" type="ORF">POPTR_019G044300</name>
</gene>
<evidence type="ECO:0000313" key="11">
    <source>
        <dbReference type="Proteomes" id="UP000006729"/>
    </source>
</evidence>
<evidence type="ECO:0000256" key="6">
    <source>
        <dbReference type="ARBA" id="ARBA00022989"/>
    </source>
</evidence>
<evidence type="ECO:0000256" key="1">
    <source>
        <dbReference type="ARBA" id="ARBA00004141"/>
    </source>
</evidence>
<keyword evidence="3" id="KW-0602">Photosynthesis</keyword>
<evidence type="ECO:0000256" key="9">
    <source>
        <dbReference type="ARBA" id="ARBA00023276"/>
    </source>
</evidence>
<keyword evidence="9" id="KW-0604">Photosystem II</keyword>
<keyword evidence="4" id="KW-0934">Plastid</keyword>
<dbReference type="Proteomes" id="UP000006729">
    <property type="component" value="Chromosome 19"/>
</dbReference>